<proteinExistence type="predicted"/>
<feature type="signal peptide" evidence="1">
    <location>
        <begin position="1"/>
        <end position="28"/>
    </location>
</feature>
<accession>A0AAW6TZB1</accession>
<protein>
    <recommendedName>
        <fullName evidence="4">Collagen-binding domain-containing protein</fullName>
    </recommendedName>
</protein>
<evidence type="ECO:0000256" key="1">
    <source>
        <dbReference type="SAM" id="SignalP"/>
    </source>
</evidence>
<comment type="caution">
    <text evidence="2">The sequence shown here is derived from an EMBL/GenBank/DDBJ whole genome shotgun (WGS) entry which is preliminary data.</text>
</comment>
<reference evidence="2" key="1">
    <citation type="submission" date="2023-05" db="EMBL/GenBank/DDBJ databases">
        <title>Anaerotaeda fermentans gen. nov., sp. nov., a novel anaerobic planctomycete of the new family within the order Sedimentisphaerales isolated from Taman Peninsula, Russia.</title>
        <authorList>
            <person name="Khomyakova M.A."/>
            <person name="Merkel A.Y."/>
            <person name="Slobodkin A.I."/>
        </authorList>
    </citation>
    <scope>NUCLEOTIDE SEQUENCE</scope>
    <source>
        <strain evidence="2">M17dextr</strain>
    </source>
</reference>
<dbReference type="SUPFAM" id="SSF51445">
    <property type="entry name" value="(Trans)glycosidases"/>
    <property type="match status" value="1"/>
</dbReference>
<dbReference type="InterPro" id="IPR017853">
    <property type="entry name" value="GH"/>
</dbReference>
<dbReference type="EMBL" id="JASCXX010000028">
    <property type="protein sequence ID" value="MDI6451073.1"/>
    <property type="molecule type" value="Genomic_DNA"/>
</dbReference>
<dbReference type="Proteomes" id="UP001431776">
    <property type="component" value="Unassembled WGS sequence"/>
</dbReference>
<evidence type="ECO:0000313" key="3">
    <source>
        <dbReference type="Proteomes" id="UP001431776"/>
    </source>
</evidence>
<sequence>MRQRTFPSHPTACISLLAAVVLLGPALASSNNERIHPYENNPRYWQYKGRPVLLLGGSREDNLFNHPDGLAEHLDTLVASGGNYIRNTMSSRNPGNPWAFKRLDNGLYDLNQWDTEYWGRFENLLKLCKERNIIVQIEVWDPWDYFKTEAPLGYGPNNVGWESCPFNPALNVNYTAAESGLAEKIDYYSGSKPSGHLFFHTPPALKDAPLVRKYQEAFVDKLLSISLAYPNVLYCMNNEIGEPPEWGQYWAKFIRTRAEKAGKKVFLTDMRRNTSFESAEQVNLLHDRTHYDFFEISQNNANNDQKHYDHILHIRSQVASRPIPINNVKIYGGEIGSWTTSVEEGTRRFWRNVFGGCASSRFHRPGPSPDYFAIGLSDLAQTHIRSMRMLTEAMDVFSCEPHNELLGDRLPNEAYCLAQPGKQCAVYFPDGGEVTLDVSAARGTLQVRWLDIRRSAWGQSQTVPTTGTLELKTPEKGQWAALVLVQ</sequence>
<dbReference type="RefSeq" id="WP_349246482.1">
    <property type="nucleotide sequence ID" value="NZ_JASCXX010000028.1"/>
</dbReference>
<feature type="chain" id="PRO_5043487849" description="Collagen-binding domain-containing protein" evidence="1">
    <location>
        <begin position="29"/>
        <end position="486"/>
    </location>
</feature>
<evidence type="ECO:0000313" key="2">
    <source>
        <dbReference type="EMBL" id="MDI6451073.1"/>
    </source>
</evidence>
<gene>
    <name evidence="2" type="ORF">QJ522_18575</name>
</gene>
<dbReference type="AlphaFoldDB" id="A0AAW6TZB1"/>
<name>A0AAW6TZB1_9BACT</name>
<dbReference type="Gene3D" id="3.20.20.80">
    <property type="entry name" value="Glycosidases"/>
    <property type="match status" value="1"/>
</dbReference>
<evidence type="ECO:0008006" key="4">
    <source>
        <dbReference type="Google" id="ProtNLM"/>
    </source>
</evidence>
<keyword evidence="1" id="KW-0732">Signal</keyword>
<keyword evidence="3" id="KW-1185">Reference proteome</keyword>
<organism evidence="2 3">
    <name type="scientific">Anaerobaca lacustris</name>
    <dbReference type="NCBI Taxonomy" id="3044600"/>
    <lineage>
        <taxon>Bacteria</taxon>
        <taxon>Pseudomonadati</taxon>
        <taxon>Planctomycetota</taxon>
        <taxon>Phycisphaerae</taxon>
        <taxon>Sedimentisphaerales</taxon>
        <taxon>Anaerobacaceae</taxon>
        <taxon>Anaerobaca</taxon>
    </lineage>
</organism>